<sequence length="194" mass="22984">MDFSLIIDNINKHISLNSEEQDYFTSLLEVQQVKRRAFLVRKGEIARYTYFITKGCLRNYEIDREGTIHIGLFAVEDWWISDLQSFLTQTPSFGFVDAIEETEVMRLSKSNYESLFEKVPQFERFFRIIHQNAFIALKNRLIDNLSLTAEGRYLNFIDKYPQFNQRIPQKQIAAYLGITPEFLSMLRSRMARRS</sequence>
<dbReference type="InterPro" id="IPR000595">
    <property type="entry name" value="cNMP-bd_dom"/>
</dbReference>
<dbReference type="Gene3D" id="2.60.120.10">
    <property type="entry name" value="Jelly Rolls"/>
    <property type="match status" value="1"/>
</dbReference>
<keyword evidence="3" id="KW-1185">Reference proteome</keyword>
<dbReference type="RefSeq" id="WP_009581307.1">
    <property type="nucleotide sequence ID" value="NZ_AMZN01000055.1"/>
</dbReference>
<dbReference type="InterPro" id="IPR018490">
    <property type="entry name" value="cNMP-bd_dom_sf"/>
</dbReference>
<protein>
    <submittedName>
        <fullName evidence="2">cAMP-binding protein</fullName>
    </submittedName>
</protein>
<dbReference type="InterPro" id="IPR014710">
    <property type="entry name" value="RmlC-like_jellyroll"/>
</dbReference>
<dbReference type="PROSITE" id="PS50042">
    <property type="entry name" value="CNMP_BINDING_3"/>
    <property type="match status" value="1"/>
</dbReference>
<dbReference type="AlphaFoldDB" id="L8JN03"/>
<comment type="caution">
    <text evidence="2">The sequence shown here is derived from an EMBL/GenBank/DDBJ whole genome shotgun (WGS) entry which is preliminary data.</text>
</comment>
<dbReference type="Pfam" id="PF00027">
    <property type="entry name" value="cNMP_binding"/>
    <property type="match status" value="1"/>
</dbReference>
<dbReference type="SUPFAM" id="SSF51206">
    <property type="entry name" value="cAMP-binding domain-like"/>
    <property type="match status" value="1"/>
</dbReference>
<dbReference type="Proteomes" id="UP000011135">
    <property type="component" value="Unassembled WGS sequence"/>
</dbReference>
<dbReference type="STRING" id="1237149.C900_03900"/>
<feature type="domain" description="Cyclic nucleotide-binding" evidence="1">
    <location>
        <begin position="15"/>
        <end position="116"/>
    </location>
</feature>
<dbReference type="eggNOG" id="COG0664">
    <property type="taxonomic scope" value="Bacteria"/>
</dbReference>
<evidence type="ECO:0000313" key="2">
    <source>
        <dbReference type="EMBL" id="ELR70215.1"/>
    </source>
</evidence>
<accession>L8JN03</accession>
<dbReference type="CDD" id="cd00038">
    <property type="entry name" value="CAP_ED"/>
    <property type="match status" value="1"/>
</dbReference>
<evidence type="ECO:0000313" key="3">
    <source>
        <dbReference type="Proteomes" id="UP000011135"/>
    </source>
</evidence>
<evidence type="ECO:0000259" key="1">
    <source>
        <dbReference type="PROSITE" id="PS50042"/>
    </source>
</evidence>
<name>L8JN03_9BACT</name>
<dbReference type="PATRIC" id="fig|1237149.3.peg.3662"/>
<dbReference type="OrthoDB" id="667553at2"/>
<dbReference type="EMBL" id="AMZN01000055">
    <property type="protein sequence ID" value="ELR70215.1"/>
    <property type="molecule type" value="Genomic_DNA"/>
</dbReference>
<reference evidence="2 3" key="1">
    <citation type="submission" date="2012-12" db="EMBL/GenBank/DDBJ databases">
        <title>Genome assembly of Fulvivirga imtechensis AK7.</title>
        <authorList>
            <person name="Nupur N."/>
            <person name="Khatri I."/>
            <person name="Kumar R."/>
            <person name="Subramanian S."/>
            <person name="Pinnaka A."/>
        </authorList>
    </citation>
    <scope>NUCLEOTIDE SEQUENCE [LARGE SCALE GENOMIC DNA]</scope>
    <source>
        <strain evidence="2 3">AK7</strain>
    </source>
</reference>
<organism evidence="2 3">
    <name type="scientific">Fulvivirga imtechensis AK7</name>
    <dbReference type="NCBI Taxonomy" id="1237149"/>
    <lineage>
        <taxon>Bacteria</taxon>
        <taxon>Pseudomonadati</taxon>
        <taxon>Bacteroidota</taxon>
        <taxon>Cytophagia</taxon>
        <taxon>Cytophagales</taxon>
        <taxon>Fulvivirgaceae</taxon>
        <taxon>Fulvivirga</taxon>
    </lineage>
</organism>
<gene>
    <name evidence="2" type="ORF">C900_03900</name>
</gene>
<proteinExistence type="predicted"/>